<sequence length="59" mass="6863">MVMRKSSYNSQNLDNDLWNARRDLWSRGKFSKSNCLLIKCFNSGSVAVLEQTYEQMANI</sequence>
<name>A0A0V0ZJS8_9BILA</name>
<reference evidence="1 2" key="1">
    <citation type="submission" date="2015-01" db="EMBL/GenBank/DDBJ databases">
        <title>Evolution of Trichinella species and genotypes.</title>
        <authorList>
            <person name="Korhonen P.K."/>
            <person name="Edoardo P."/>
            <person name="Giuseppe L.R."/>
            <person name="Gasser R.B."/>
        </authorList>
    </citation>
    <scope>NUCLEOTIDE SEQUENCE [LARGE SCALE GENOMIC DNA]</scope>
    <source>
        <strain evidence="1">ISS2496</strain>
    </source>
</reference>
<evidence type="ECO:0000313" key="2">
    <source>
        <dbReference type="Proteomes" id="UP000054783"/>
    </source>
</evidence>
<protein>
    <submittedName>
        <fullName evidence="1">Uncharacterized protein</fullName>
    </submittedName>
</protein>
<accession>A0A0V0ZJS8</accession>
<gene>
    <name evidence="1" type="ORF">T12_4887</name>
</gene>
<dbReference type="EMBL" id="JYDQ01000159">
    <property type="protein sequence ID" value="KRY12660.1"/>
    <property type="molecule type" value="Genomic_DNA"/>
</dbReference>
<proteinExistence type="predicted"/>
<comment type="caution">
    <text evidence="1">The sequence shown here is derived from an EMBL/GenBank/DDBJ whole genome shotgun (WGS) entry which is preliminary data.</text>
</comment>
<dbReference type="Proteomes" id="UP000054783">
    <property type="component" value="Unassembled WGS sequence"/>
</dbReference>
<organism evidence="1 2">
    <name type="scientific">Trichinella patagoniensis</name>
    <dbReference type="NCBI Taxonomy" id="990121"/>
    <lineage>
        <taxon>Eukaryota</taxon>
        <taxon>Metazoa</taxon>
        <taxon>Ecdysozoa</taxon>
        <taxon>Nematoda</taxon>
        <taxon>Enoplea</taxon>
        <taxon>Dorylaimia</taxon>
        <taxon>Trichinellida</taxon>
        <taxon>Trichinellidae</taxon>
        <taxon>Trichinella</taxon>
    </lineage>
</organism>
<evidence type="ECO:0000313" key="1">
    <source>
        <dbReference type="EMBL" id="KRY12660.1"/>
    </source>
</evidence>
<keyword evidence="2" id="KW-1185">Reference proteome</keyword>
<dbReference type="AlphaFoldDB" id="A0A0V0ZJS8"/>